<accession>A0AAV5CKF6</accession>
<evidence type="ECO:0000313" key="3">
    <source>
        <dbReference type="Proteomes" id="UP001054889"/>
    </source>
</evidence>
<dbReference type="Proteomes" id="UP001054889">
    <property type="component" value="Unassembled WGS sequence"/>
</dbReference>
<comment type="caution">
    <text evidence="2">The sequence shown here is derived from an EMBL/GenBank/DDBJ whole genome shotgun (WGS) entry which is preliminary data.</text>
</comment>
<feature type="domain" description="DUF6598" evidence="1">
    <location>
        <begin position="111"/>
        <end position="216"/>
    </location>
</feature>
<organism evidence="2 3">
    <name type="scientific">Eleusine coracana subsp. coracana</name>
    <dbReference type="NCBI Taxonomy" id="191504"/>
    <lineage>
        <taxon>Eukaryota</taxon>
        <taxon>Viridiplantae</taxon>
        <taxon>Streptophyta</taxon>
        <taxon>Embryophyta</taxon>
        <taxon>Tracheophyta</taxon>
        <taxon>Spermatophyta</taxon>
        <taxon>Magnoliopsida</taxon>
        <taxon>Liliopsida</taxon>
        <taxon>Poales</taxon>
        <taxon>Poaceae</taxon>
        <taxon>PACMAD clade</taxon>
        <taxon>Chloridoideae</taxon>
        <taxon>Cynodonteae</taxon>
        <taxon>Eleusininae</taxon>
        <taxon>Eleusine</taxon>
    </lineage>
</organism>
<dbReference type="Pfam" id="PF20241">
    <property type="entry name" value="DUF6598"/>
    <property type="match status" value="1"/>
</dbReference>
<dbReference type="InterPro" id="IPR046533">
    <property type="entry name" value="DUF6598"/>
</dbReference>
<reference evidence="2" key="2">
    <citation type="submission" date="2021-12" db="EMBL/GenBank/DDBJ databases">
        <title>Resequencing data analysis of finger millet.</title>
        <authorList>
            <person name="Hatakeyama M."/>
            <person name="Aluri S."/>
            <person name="Balachadran M.T."/>
            <person name="Sivarajan S.R."/>
            <person name="Poveda L."/>
            <person name="Shimizu-Inatsugi R."/>
            <person name="Schlapbach R."/>
            <person name="Sreeman S.M."/>
            <person name="Shimizu K.K."/>
        </authorList>
    </citation>
    <scope>NUCLEOTIDE SEQUENCE</scope>
</reference>
<dbReference type="AlphaFoldDB" id="A0AAV5CKF6"/>
<dbReference type="PANTHER" id="PTHR33065:SF64">
    <property type="entry name" value="OS05G0109100 PROTEIN"/>
    <property type="match status" value="1"/>
</dbReference>
<evidence type="ECO:0000313" key="2">
    <source>
        <dbReference type="EMBL" id="GJM98509.1"/>
    </source>
</evidence>
<reference evidence="2" key="1">
    <citation type="journal article" date="2018" name="DNA Res.">
        <title>Multiple hybrid de novo genome assembly of finger millet, an orphan allotetraploid crop.</title>
        <authorList>
            <person name="Hatakeyama M."/>
            <person name="Aluri S."/>
            <person name="Balachadran M.T."/>
            <person name="Sivarajan S.R."/>
            <person name="Patrignani A."/>
            <person name="Gruter S."/>
            <person name="Poveda L."/>
            <person name="Shimizu-Inatsugi R."/>
            <person name="Baeten J."/>
            <person name="Francoijs K.J."/>
            <person name="Nataraja K.N."/>
            <person name="Reddy Y.A.N."/>
            <person name="Phadnis S."/>
            <person name="Ravikumar R.L."/>
            <person name="Schlapbach R."/>
            <person name="Sreeman S.M."/>
            <person name="Shimizu K.K."/>
        </authorList>
    </citation>
    <scope>NUCLEOTIDE SEQUENCE</scope>
</reference>
<sequence>MEKELLQYLQKMERYRQEHEVDLEWELEDRLLDFDPKQGGKYFTRFHDIDLRKFNLDEECECCISVPPLGPMRFTDAVYRDKGDYELCEAINIFSVKIGCSDVGFQSVCMDESLVLTGPKRGLALIDDVYIETDLKIKDNQGQDRELSKGVVSISGITGGSLDECNVGCVSLATRLSTVDVLYGFVANAVEGTISIEVIQGNFDGQITAHPTSTQNQG</sequence>
<dbReference type="EMBL" id="BQKI01000007">
    <property type="protein sequence ID" value="GJM98509.1"/>
    <property type="molecule type" value="Genomic_DNA"/>
</dbReference>
<name>A0AAV5CKF6_ELECO</name>
<proteinExistence type="predicted"/>
<evidence type="ECO:0000259" key="1">
    <source>
        <dbReference type="Pfam" id="PF20241"/>
    </source>
</evidence>
<protein>
    <recommendedName>
        <fullName evidence="1">DUF6598 domain-containing protein</fullName>
    </recommendedName>
</protein>
<gene>
    <name evidence="2" type="primary">ga15530</name>
    <name evidence="2" type="ORF">PR202_ga15530</name>
</gene>
<keyword evidence="3" id="KW-1185">Reference proteome</keyword>
<dbReference type="PANTHER" id="PTHR33065">
    <property type="entry name" value="OS07G0486400 PROTEIN"/>
    <property type="match status" value="1"/>
</dbReference>